<dbReference type="InterPro" id="IPR001387">
    <property type="entry name" value="Cro/C1-type_HTH"/>
</dbReference>
<name>A0A9D1MPF1_9FIRM</name>
<gene>
    <name evidence="2" type="ORF">IAB06_03340</name>
</gene>
<dbReference type="InterPro" id="IPR010982">
    <property type="entry name" value="Lambda_DNA-bd_dom_sf"/>
</dbReference>
<dbReference type="PROSITE" id="PS50943">
    <property type="entry name" value="HTH_CROC1"/>
    <property type="match status" value="1"/>
</dbReference>
<dbReference type="SUPFAM" id="SSF47413">
    <property type="entry name" value="lambda repressor-like DNA-binding domains"/>
    <property type="match status" value="1"/>
</dbReference>
<reference evidence="2" key="1">
    <citation type="submission" date="2020-10" db="EMBL/GenBank/DDBJ databases">
        <authorList>
            <person name="Gilroy R."/>
        </authorList>
    </citation>
    <scope>NUCLEOTIDE SEQUENCE</scope>
    <source>
        <strain evidence="2">CHK160-1198</strain>
    </source>
</reference>
<dbReference type="AlphaFoldDB" id="A0A9D1MPF1"/>
<dbReference type="EMBL" id="DVNI01000048">
    <property type="protein sequence ID" value="HIU64061.1"/>
    <property type="molecule type" value="Genomic_DNA"/>
</dbReference>
<accession>A0A9D1MPF1</accession>
<dbReference type="GO" id="GO:0003677">
    <property type="term" value="F:DNA binding"/>
    <property type="evidence" value="ECO:0007669"/>
    <property type="project" value="InterPro"/>
</dbReference>
<feature type="domain" description="HTH cro/C1-type" evidence="1">
    <location>
        <begin position="6"/>
        <end position="47"/>
    </location>
</feature>
<dbReference type="CDD" id="cd00093">
    <property type="entry name" value="HTH_XRE"/>
    <property type="match status" value="1"/>
</dbReference>
<sequence>MYGEVLRTVRLCAGLSQEELAFRLNSNQSSISKYENNHLSLDIETFILWLQLTQAEEVGVALLYGVDISTILESIIPNL</sequence>
<dbReference type="Pfam" id="PF01381">
    <property type="entry name" value="HTH_3"/>
    <property type="match status" value="1"/>
</dbReference>
<dbReference type="Proteomes" id="UP000824099">
    <property type="component" value="Unassembled WGS sequence"/>
</dbReference>
<proteinExistence type="predicted"/>
<dbReference type="SMART" id="SM00530">
    <property type="entry name" value="HTH_XRE"/>
    <property type="match status" value="1"/>
</dbReference>
<protein>
    <submittedName>
        <fullName evidence="2">Helix-turn-helix transcriptional regulator</fullName>
    </submittedName>
</protein>
<reference evidence="2" key="2">
    <citation type="journal article" date="2021" name="PeerJ">
        <title>Extensive microbial diversity within the chicken gut microbiome revealed by metagenomics and culture.</title>
        <authorList>
            <person name="Gilroy R."/>
            <person name="Ravi A."/>
            <person name="Getino M."/>
            <person name="Pursley I."/>
            <person name="Horton D.L."/>
            <person name="Alikhan N.F."/>
            <person name="Baker D."/>
            <person name="Gharbi K."/>
            <person name="Hall N."/>
            <person name="Watson M."/>
            <person name="Adriaenssens E.M."/>
            <person name="Foster-Nyarko E."/>
            <person name="Jarju S."/>
            <person name="Secka A."/>
            <person name="Antonio M."/>
            <person name="Oren A."/>
            <person name="Chaudhuri R.R."/>
            <person name="La Ragione R."/>
            <person name="Hildebrand F."/>
            <person name="Pallen M.J."/>
        </authorList>
    </citation>
    <scope>NUCLEOTIDE SEQUENCE</scope>
    <source>
        <strain evidence="2">CHK160-1198</strain>
    </source>
</reference>
<organism evidence="2 3">
    <name type="scientific">Candidatus Avacidaminococcus intestinavium</name>
    <dbReference type="NCBI Taxonomy" id="2840684"/>
    <lineage>
        <taxon>Bacteria</taxon>
        <taxon>Bacillati</taxon>
        <taxon>Bacillota</taxon>
        <taxon>Negativicutes</taxon>
        <taxon>Acidaminococcales</taxon>
        <taxon>Acidaminococcaceae</taxon>
        <taxon>Acidaminococcaceae incertae sedis</taxon>
        <taxon>Candidatus Avacidaminococcus</taxon>
    </lineage>
</organism>
<evidence type="ECO:0000313" key="3">
    <source>
        <dbReference type="Proteomes" id="UP000824099"/>
    </source>
</evidence>
<evidence type="ECO:0000259" key="1">
    <source>
        <dbReference type="PROSITE" id="PS50943"/>
    </source>
</evidence>
<comment type="caution">
    <text evidence="2">The sequence shown here is derived from an EMBL/GenBank/DDBJ whole genome shotgun (WGS) entry which is preliminary data.</text>
</comment>
<evidence type="ECO:0000313" key="2">
    <source>
        <dbReference type="EMBL" id="HIU64061.1"/>
    </source>
</evidence>
<dbReference type="Gene3D" id="1.10.260.40">
    <property type="entry name" value="lambda repressor-like DNA-binding domains"/>
    <property type="match status" value="1"/>
</dbReference>